<sequence>MNFQFTNGLEMQKQRIAEEVLRSGFYIDHQAGLAGGNKSTTVGFNRIGLPEMLIRGEDLDTAHKYFGNLYLAAQIGLTKLTKGGLIEDLFDRAVRFSEVSPERKRSEFIVARLYHMTWDFPVLEMTLEGTDPCQRSQDAA</sequence>
<comment type="caution">
    <text evidence="1">The sequence shown here is derived from an EMBL/GenBank/DDBJ whole genome shotgun (WGS) entry which is preliminary data.</text>
</comment>
<gene>
    <name evidence="1" type="ORF">C0068_01390</name>
</gene>
<dbReference type="RefSeq" id="WP_103682708.1">
    <property type="nucleotide sequence ID" value="NZ_PQGG01000005.1"/>
</dbReference>
<accession>A0A2S4HKE5</accession>
<dbReference type="Pfam" id="PF14081">
    <property type="entry name" value="DUF4262"/>
    <property type="match status" value="1"/>
</dbReference>
<protein>
    <submittedName>
        <fullName evidence="1">Uncharacterized protein</fullName>
    </submittedName>
</protein>
<organism evidence="1 2">
    <name type="scientific">Zhongshania marina</name>
    <dbReference type="NCBI Taxonomy" id="2304603"/>
    <lineage>
        <taxon>Bacteria</taxon>
        <taxon>Pseudomonadati</taxon>
        <taxon>Pseudomonadota</taxon>
        <taxon>Gammaproteobacteria</taxon>
        <taxon>Cellvibrionales</taxon>
        <taxon>Spongiibacteraceae</taxon>
        <taxon>Zhongshania</taxon>
    </lineage>
</organism>
<reference evidence="1" key="1">
    <citation type="submission" date="2018-01" db="EMBL/GenBank/DDBJ databases">
        <authorList>
            <person name="Yu X.-D."/>
        </authorList>
    </citation>
    <scope>NUCLEOTIDE SEQUENCE</scope>
    <source>
        <strain evidence="1">ZX-21</strain>
    </source>
</reference>
<name>A0A2S4HKE5_9GAMM</name>
<evidence type="ECO:0000313" key="1">
    <source>
        <dbReference type="EMBL" id="POP54467.1"/>
    </source>
</evidence>
<dbReference type="Proteomes" id="UP000237222">
    <property type="component" value="Unassembled WGS sequence"/>
</dbReference>
<dbReference type="EMBL" id="PQGG01000005">
    <property type="protein sequence ID" value="POP54467.1"/>
    <property type="molecule type" value="Genomic_DNA"/>
</dbReference>
<dbReference type="OrthoDB" id="6371088at2"/>
<dbReference type="InterPro" id="IPR025358">
    <property type="entry name" value="DUF4262"/>
</dbReference>
<evidence type="ECO:0000313" key="2">
    <source>
        <dbReference type="Proteomes" id="UP000237222"/>
    </source>
</evidence>
<dbReference type="AlphaFoldDB" id="A0A2S4HKE5"/>
<proteinExistence type="predicted"/>